<organism evidence="3 4">
    <name type="scientific">Halobacteriovorax marinus</name>
    <dbReference type="NCBI Taxonomy" id="97084"/>
    <lineage>
        <taxon>Bacteria</taxon>
        <taxon>Pseudomonadati</taxon>
        <taxon>Bdellovibrionota</taxon>
        <taxon>Bacteriovoracia</taxon>
        <taxon>Bacteriovoracales</taxon>
        <taxon>Halobacteriovoraceae</taxon>
        <taxon>Halobacteriovorax</taxon>
    </lineage>
</organism>
<accession>A0A1Y5FBT4</accession>
<dbReference type="Gene3D" id="3.30.450.20">
    <property type="entry name" value="PAS domain"/>
    <property type="match status" value="1"/>
</dbReference>
<evidence type="ECO:0000313" key="4">
    <source>
        <dbReference type="Proteomes" id="UP000196531"/>
    </source>
</evidence>
<sequence>MKFTKSYISIKTSNGSIRSKTMIGITLLSLLILLSGVSSYFINSSMSKRENRYNKLIDENTLTASMISTLLLLESAVNGYILTGDNKQLDDFNYQSALAKHFIKRAQKEIKATQMKVVINTIRERIEKIDRDFSYINRLEYSKIMIVPDSIETIQHIHREFIYVKNSLQTAFLSMKSESDKLKREQLASSDNSSLIINSLFIAQLITVLFIGFHFFQFILKPLYKNKSISDSIFNSIPFTLIALDTELRVTKWNDGVIKTIESAESLILGEKIDDVFPIQDFDLEILRKVIKDHQIYSTIREVSLENHEVRIESLKICPLLDSNSKGAVILLEDITERERLKKSFITKV</sequence>
<dbReference type="InterPro" id="IPR035965">
    <property type="entry name" value="PAS-like_dom_sf"/>
</dbReference>
<evidence type="ECO:0000256" key="1">
    <source>
        <dbReference type="SAM" id="Phobius"/>
    </source>
</evidence>
<comment type="caution">
    <text evidence="3">The sequence shown here is derived from an EMBL/GenBank/DDBJ whole genome shotgun (WGS) entry which is preliminary data.</text>
</comment>
<proteinExistence type="predicted"/>
<keyword evidence="1" id="KW-0472">Membrane</keyword>
<protein>
    <recommendedName>
        <fullName evidence="2">PAS fold-4 domain-containing protein</fullName>
    </recommendedName>
</protein>
<dbReference type="Proteomes" id="UP000196531">
    <property type="component" value="Unassembled WGS sequence"/>
</dbReference>
<reference evidence="4" key="1">
    <citation type="journal article" date="2017" name="Proc. Natl. Acad. Sci. U.S.A.">
        <title>Simulation of Deepwater Horizon oil plume reveals substrate specialization within a complex community of hydrocarbon-degraders.</title>
        <authorList>
            <person name="Hu P."/>
            <person name="Dubinsky E.A."/>
            <person name="Probst A.J."/>
            <person name="Wang J."/>
            <person name="Sieber C.M.K."/>
            <person name="Tom L.M."/>
            <person name="Gardinali P."/>
            <person name="Banfield J.F."/>
            <person name="Atlas R.M."/>
            <person name="Andersen G.L."/>
        </authorList>
    </citation>
    <scope>NUCLEOTIDE SEQUENCE [LARGE SCALE GENOMIC DNA]</scope>
</reference>
<gene>
    <name evidence="3" type="ORF">A9Q84_00485</name>
</gene>
<keyword evidence="1" id="KW-0812">Transmembrane</keyword>
<keyword evidence="1" id="KW-1133">Transmembrane helix</keyword>
<dbReference type="InterPro" id="IPR013656">
    <property type="entry name" value="PAS_4"/>
</dbReference>
<dbReference type="SUPFAM" id="SSF55785">
    <property type="entry name" value="PYP-like sensor domain (PAS domain)"/>
    <property type="match status" value="1"/>
</dbReference>
<name>A0A1Y5FBT4_9BACT</name>
<dbReference type="Pfam" id="PF08448">
    <property type="entry name" value="PAS_4"/>
    <property type="match status" value="1"/>
</dbReference>
<dbReference type="AlphaFoldDB" id="A0A1Y5FBT4"/>
<evidence type="ECO:0000313" key="3">
    <source>
        <dbReference type="EMBL" id="OUR99529.1"/>
    </source>
</evidence>
<feature type="domain" description="PAS fold-4" evidence="2">
    <location>
        <begin position="234"/>
        <end position="340"/>
    </location>
</feature>
<dbReference type="EMBL" id="MAAO01000002">
    <property type="protein sequence ID" value="OUR99529.1"/>
    <property type="molecule type" value="Genomic_DNA"/>
</dbReference>
<evidence type="ECO:0000259" key="2">
    <source>
        <dbReference type="Pfam" id="PF08448"/>
    </source>
</evidence>
<feature type="transmembrane region" description="Helical" evidence="1">
    <location>
        <begin position="195"/>
        <end position="220"/>
    </location>
</feature>